<reference evidence="2" key="2">
    <citation type="submission" date="2020-11" db="EMBL/GenBank/DDBJ databases">
        <authorList>
            <person name="McCartney M.A."/>
            <person name="Auch B."/>
            <person name="Kono T."/>
            <person name="Mallez S."/>
            <person name="Becker A."/>
            <person name="Gohl D.M."/>
            <person name="Silverstein K.A.T."/>
            <person name="Koren S."/>
            <person name="Bechman K.B."/>
            <person name="Herman A."/>
            <person name="Abrahante J.E."/>
            <person name="Garbe J."/>
        </authorList>
    </citation>
    <scope>NUCLEOTIDE SEQUENCE</scope>
    <source>
        <strain evidence="2">Duluth1</strain>
        <tissue evidence="2">Whole animal</tissue>
    </source>
</reference>
<dbReference type="AlphaFoldDB" id="A0A9D4RRB2"/>
<feature type="region of interest" description="Disordered" evidence="1">
    <location>
        <begin position="41"/>
        <end position="65"/>
    </location>
</feature>
<dbReference type="EMBL" id="JAIWYP010000002">
    <property type="protein sequence ID" value="KAH3875747.1"/>
    <property type="molecule type" value="Genomic_DNA"/>
</dbReference>
<organism evidence="2 3">
    <name type="scientific">Dreissena polymorpha</name>
    <name type="common">Zebra mussel</name>
    <name type="synonym">Mytilus polymorpha</name>
    <dbReference type="NCBI Taxonomy" id="45954"/>
    <lineage>
        <taxon>Eukaryota</taxon>
        <taxon>Metazoa</taxon>
        <taxon>Spiralia</taxon>
        <taxon>Lophotrochozoa</taxon>
        <taxon>Mollusca</taxon>
        <taxon>Bivalvia</taxon>
        <taxon>Autobranchia</taxon>
        <taxon>Heteroconchia</taxon>
        <taxon>Euheterodonta</taxon>
        <taxon>Imparidentia</taxon>
        <taxon>Neoheterodontei</taxon>
        <taxon>Myida</taxon>
        <taxon>Dreissenoidea</taxon>
        <taxon>Dreissenidae</taxon>
        <taxon>Dreissena</taxon>
    </lineage>
</organism>
<reference evidence="2" key="1">
    <citation type="journal article" date="2019" name="bioRxiv">
        <title>The Genome of the Zebra Mussel, Dreissena polymorpha: A Resource for Invasive Species Research.</title>
        <authorList>
            <person name="McCartney M.A."/>
            <person name="Auch B."/>
            <person name="Kono T."/>
            <person name="Mallez S."/>
            <person name="Zhang Y."/>
            <person name="Obille A."/>
            <person name="Becker A."/>
            <person name="Abrahante J.E."/>
            <person name="Garbe J."/>
            <person name="Badalamenti J.P."/>
            <person name="Herman A."/>
            <person name="Mangelson H."/>
            <person name="Liachko I."/>
            <person name="Sullivan S."/>
            <person name="Sone E.D."/>
            <person name="Koren S."/>
            <person name="Silverstein K.A.T."/>
            <person name="Beckman K.B."/>
            <person name="Gohl D.M."/>
        </authorList>
    </citation>
    <scope>NUCLEOTIDE SEQUENCE</scope>
    <source>
        <strain evidence="2">Duluth1</strain>
        <tissue evidence="2">Whole animal</tissue>
    </source>
</reference>
<dbReference type="Proteomes" id="UP000828390">
    <property type="component" value="Unassembled WGS sequence"/>
</dbReference>
<evidence type="ECO:0000313" key="3">
    <source>
        <dbReference type="Proteomes" id="UP000828390"/>
    </source>
</evidence>
<comment type="caution">
    <text evidence="2">The sequence shown here is derived from an EMBL/GenBank/DDBJ whole genome shotgun (WGS) entry which is preliminary data.</text>
</comment>
<evidence type="ECO:0000256" key="1">
    <source>
        <dbReference type="SAM" id="MobiDB-lite"/>
    </source>
</evidence>
<accession>A0A9D4RRB2</accession>
<feature type="non-terminal residue" evidence="2">
    <location>
        <position position="65"/>
    </location>
</feature>
<evidence type="ECO:0000313" key="2">
    <source>
        <dbReference type="EMBL" id="KAH3875747.1"/>
    </source>
</evidence>
<name>A0A9D4RRB2_DREPO</name>
<proteinExistence type="predicted"/>
<gene>
    <name evidence="2" type="ORF">DPMN_039023</name>
</gene>
<sequence length="65" mass="7357">MIARTSVQFVASGGLRINFKSHLKVYPTSVAEWNRIGIDKRSDDQRPVWPPHDDGRTPDGARHES</sequence>
<protein>
    <submittedName>
        <fullName evidence="2">Uncharacterized protein</fullName>
    </submittedName>
</protein>
<keyword evidence="3" id="KW-1185">Reference proteome</keyword>